<accession>A0A418AGZ8</accession>
<name>A0A418AGZ8_9STRA</name>
<sequence>MDGQIASTRPAFRTVVDYMNAQDDVATKCFWTAYLHDFVPAPIGQETPKHLDDTRGDGGSLTLTCSVPLSRVAQVAAKWGVSQSDLAHFAWAATLRKFIRQNDVVFGHVRSNRGIPLDGAER</sequence>
<evidence type="ECO:0000313" key="1">
    <source>
        <dbReference type="EMBL" id="RHY20605.1"/>
    </source>
</evidence>
<dbReference type="AlphaFoldDB" id="A0A418AGZ8"/>
<dbReference type="EMBL" id="QUSY01002597">
    <property type="protein sequence ID" value="RHY20605.1"/>
    <property type="molecule type" value="Genomic_DNA"/>
</dbReference>
<dbReference type="Proteomes" id="UP000285060">
    <property type="component" value="Unassembled WGS sequence"/>
</dbReference>
<dbReference type="InterPro" id="IPR023213">
    <property type="entry name" value="CAT-like_dom_sf"/>
</dbReference>
<proteinExistence type="predicted"/>
<gene>
    <name evidence="1" type="ORF">DYB32_009996</name>
</gene>
<dbReference type="Gene3D" id="3.30.559.30">
    <property type="entry name" value="Nonribosomal peptide synthetase, condensation domain"/>
    <property type="match status" value="1"/>
</dbReference>
<evidence type="ECO:0000313" key="2">
    <source>
        <dbReference type="Proteomes" id="UP000285060"/>
    </source>
</evidence>
<reference evidence="1 2" key="1">
    <citation type="submission" date="2018-08" db="EMBL/GenBank/DDBJ databases">
        <title>Aphanomyces genome sequencing and annotation.</title>
        <authorList>
            <person name="Minardi D."/>
            <person name="Oidtmann B."/>
            <person name="Van Der Giezen M."/>
            <person name="Studholme D.J."/>
        </authorList>
    </citation>
    <scope>NUCLEOTIDE SEQUENCE [LARGE SCALE GENOMIC DNA]</scope>
    <source>
        <strain evidence="1 2">NJM0002</strain>
    </source>
</reference>
<protein>
    <submittedName>
        <fullName evidence="1">Uncharacterized protein</fullName>
    </submittedName>
</protein>
<dbReference type="Gene3D" id="3.30.559.10">
    <property type="entry name" value="Chloramphenicol acetyltransferase-like domain"/>
    <property type="match status" value="1"/>
</dbReference>
<keyword evidence="2" id="KW-1185">Reference proteome</keyword>
<comment type="caution">
    <text evidence="1">The sequence shown here is derived from an EMBL/GenBank/DDBJ whole genome shotgun (WGS) entry which is preliminary data.</text>
</comment>
<dbReference type="SUPFAM" id="SSF52777">
    <property type="entry name" value="CoA-dependent acyltransferases"/>
    <property type="match status" value="1"/>
</dbReference>
<organism evidence="1 2">
    <name type="scientific">Aphanomyces invadans</name>
    <dbReference type="NCBI Taxonomy" id="157072"/>
    <lineage>
        <taxon>Eukaryota</taxon>
        <taxon>Sar</taxon>
        <taxon>Stramenopiles</taxon>
        <taxon>Oomycota</taxon>
        <taxon>Saprolegniomycetes</taxon>
        <taxon>Saprolegniales</taxon>
        <taxon>Verrucalvaceae</taxon>
        <taxon>Aphanomyces</taxon>
    </lineage>
</organism>